<evidence type="ECO:0000259" key="7">
    <source>
        <dbReference type="Pfam" id="PF00482"/>
    </source>
</evidence>
<feature type="domain" description="Type II secretion system protein GspF" evidence="7">
    <location>
        <begin position="85"/>
        <end position="215"/>
    </location>
</feature>
<proteinExistence type="predicted"/>
<organism evidence="8 9">
    <name type="scientific">Paenibacillus profundus</name>
    <dbReference type="NCBI Taxonomy" id="1173085"/>
    <lineage>
        <taxon>Bacteria</taxon>
        <taxon>Bacillati</taxon>
        <taxon>Bacillota</taxon>
        <taxon>Bacilli</taxon>
        <taxon>Bacillales</taxon>
        <taxon>Paenibacillaceae</taxon>
        <taxon>Paenibacillus</taxon>
    </lineage>
</organism>
<evidence type="ECO:0000256" key="4">
    <source>
        <dbReference type="ARBA" id="ARBA00022989"/>
    </source>
</evidence>
<dbReference type="EMBL" id="JAJNBZ010000003">
    <property type="protein sequence ID" value="MCE5168813.1"/>
    <property type="molecule type" value="Genomic_DNA"/>
</dbReference>
<accession>A0ABS8YA76</accession>
<feature type="transmembrane region" description="Helical" evidence="6">
    <location>
        <begin position="203"/>
        <end position="223"/>
    </location>
</feature>
<keyword evidence="3 6" id="KW-0812">Transmembrane</keyword>
<gene>
    <name evidence="8" type="ORF">LQV63_05750</name>
</gene>
<dbReference type="PANTHER" id="PTHR35007">
    <property type="entry name" value="INTEGRAL MEMBRANE PROTEIN-RELATED"/>
    <property type="match status" value="1"/>
</dbReference>
<keyword evidence="4 6" id="KW-1133">Transmembrane helix</keyword>
<keyword evidence="2" id="KW-1003">Cell membrane</keyword>
<evidence type="ECO:0000256" key="2">
    <source>
        <dbReference type="ARBA" id="ARBA00022475"/>
    </source>
</evidence>
<dbReference type="InterPro" id="IPR018076">
    <property type="entry name" value="T2SS_GspF_dom"/>
</dbReference>
<name>A0ABS8YA76_9BACL</name>
<reference evidence="8 9" key="1">
    <citation type="submission" date="2021-11" db="EMBL/GenBank/DDBJ databases">
        <title>Draft genome sequence of Paenibacillus profundus YoMME, a new Gram-positive bacteria with exoelectrogenic properties.</title>
        <authorList>
            <person name="Hubenova Y."/>
            <person name="Hubenova E."/>
            <person name="Manasiev Y."/>
            <person name="Peykov S."/>
            <person name="Mitov M."/>
        </authorList>
    </citation>
    <scope>NUCLEOTIDE SEQUENCE [LARGE SCALE GENOMIC DNA]</scope>
    <source>
        <strain evidence="8 9">YoMME</strain>
    </source>
</reference>
<comment type="caution">
    <text evidence="8">The sequence shown here is derived from an EMBL/GenBank/DDBJ whole genome shotgun (WGS) entry which is preliminary data.</text>
</comment>
<evidence type="ECO:0000313" key="8">
    <source>
        <dbReference type="EMBL" id="MCE5168813.1"/>
    </source>
</evidence>
<evidence type="ECO:0000256" key="1">
    <source>
        <dbReference type="ARBA" id="ARBA00004651"/>
    </source>
</evidence>
<evidence type="ECO:0000256" key="5">
    <source>
        <dbReference type="ARBA" id="ARBA00023136"/>
    </source>
</evidence>
<sequence length="257" mass="29146">MEQTSHRSEMSLPQYTVYVMSRKERLFALCAGVSVMAGIGCLFYQHWLAMMVLAVVGTCYPRIRRVTLLERKRSQLTQQFKQALYSISSSLSAGRSMENAFREARHDLKLLYPGTEVDVIRELHIISMRMENGEPIEQAIMDFSRRAEQDDISNFADVFVTCKRTGGDLIEVVRRTSSVIGEKMDIMQEIEVLIAQKKLEMKAMIAAPFLFLAFLNLTSPDFMAALYEGVGRVIATAALALLMLGAWLIQKMMNIRV</sequence>
<keyword evidence="9" id="KW-1185">Reference proteome</keyword>
<evidence type="ECO:0000256" key="3">
    <source>
        <dbReference type="ARBA" id="ARBA00022692"/>
    </source>
</evidence>
<protein>
    <submittedName>
        <fullName evidence="8">Type II secretion system F family protein</fullName>
    </submittedName>
</protein>
<feature type="transmembrane region" description="Helical" evidence="6">
    <location>
        <begin position="47"/>
        <end position="63"/>
    </location>
</feature>
<keyword evidence="5 6" id="KW-0472">Membrane</keyword>
<dbReference type="RefSeq" id="WP_233695985.1">
    <property type="nucleotide sequence ID" value="NZ_JAJNBZ010000003.1"/>
</dbReference>
<comment type="subcellular location">
    <subcellularLocation>
        <location evidence="1">Cell membrane</location>
        <topology evidence="1">Multi-pass membrane protein</topology>
    </subcellularLocation>
</comment>
<dbReference type="PANTHER" id="PTHR35007:SF1">
    <property type="entry name" value="PILUS ASSEMBLY PROTEIN"/>
    <property type="match status" value="1"/>
</dbReference>
<evidence type="ECO:0000256" key="6">
    <source>
        <dbReference type="SAM" id="Phobius"/>
    </source>
</evidence>
<dbReference type="Pfam" id="PF00482">
    <property type="entry name" value="T2SSF"/>
    <property type="match status" value="1"/>
</dbReference>
<evidence type="ECO:0000313" key="9">
    <source>
        <dbReference type="Proteomes" id="UP001199916"/>
    </source>
</evidence>
<feature type="transmembrane region" description="Helical" evidence="6">
    <location>
        <begin position="229"/>
        <end position="249"/>
    </location>
</feature>
<dbReference type="Proteomes" id="UP001199916">
    <property type="component" value="Unassembled WGS sequence"/>
</dbReference>